<dbReference type="AlphaFoldDB" id="A0A6J5JWE8"/>
<dbReference type="PROSITE" id="PS01079">
    <property type="entry name" value="MOCF_BIOSYNTHESIS_2"/>
    <property type="match status" value="1"/>
</dbReference>
<dbReference type="RefSeq" id="WP_176604818.1">
    <property type="nucleotide sequence ID" value="NZ_LR794158.1"/>
</dbReference>
<keyword evidence="6" id="KW-0500">Molybdenum</keyword>
<proteinExistence type="inferred from homology"/>
<dbReference type="GO" id="GO:0061599">
    <property type="term" value="F:molybdopterin molybdotransferase activity"/>
    <property type="evidence" value="ECO:0007669"/>
    <property type="project" value="UniProtKB-UniRule"/>
</dbReference>
<dbReference type="UniPathway" id="UPA00344"/>
<dbReference type="EMBL" id="LR794158">
    <property type="protein sequence ID" value="CAB3976285.1"/>
    <property type="molecule type" value="Genomic_DNA"/>
</dbReference>
<dbReference type="Gene3D" id="3.90.105.10">
    <property type="entry name" value="Molybdopterin biosynthesis moea protein, domain 2"/>
    <property type="match status" value="1"/>
</dbReference>
<comment type="cofactor">
    <cofactor evidence="6">
        <name>Mg(2+)</name>
        <dbReference type="ChEBI" id="CHEBI:18420"/>
    </cofactor>
</comment>
<dbReference type="InterPro" id="IPR038987">
    <property type="entry name" value="MoeA-like"/>
</dbReference>
<dbReference type="InterPro" id="IPR036135">
    <property type="entry name" value="MoeA_linker/N_sf"/>
</dbReference>
<protein>
    <recommendedName>
        <fullName evidence="6">Molybdopterin molybdenumtransferase</fullName>
        <ecNumber evidence="6">2.10.1.1</ecNumber>
    </recommendedName>
</protein>
<dbReference type="InterPro" id="IPR001453">
    <property type="entry name" value="MoaB/Mog_dom"/>
</dbReference>
<dbReference type="PANTHER" id="PTHR10192">
    <property type="entry name" value="MOLYBDOPTERIN BIOSYNTHESIS PROTEIN"/>
    <property type="match status" value="1"/>
</dbReference>
<dbReference type="Gene3D" id="2.170.190.11">
    <property type="entry name" value="Molybdopterin biosynthesis moea protein, domain 3"/>
    <property type="match status" value="1"/>
</dbReference>
<evidence type="ECO:0000313" key="9">
    <source>
        <dbReference type="Proteomes" id="UP000509549"/>
    </source>
</evidence>
<reference evidence="8 9" key="1">
    <citation type="submission" date="2020-04" db="EMBL/GenBank/DDBJ databases">
        <authorList>
            <person name="Graf S J."/>
        </authorList>
    </citation>
    <scope>NUCLEOTIDE SEQUENCE [LARGE SCALE GENOMIC DNA]</scope>
    <source>
        <strain evidence="8">1</strain>
    </source>
</reference>
<dbReference type="Proteomes" id="UP000509549">
    <property type="component" value="Chromosome"/>
</dbReference>
<feature type="domain" description="MoaB/Mog" evidence="7">
    <location>
        <begin position="187"/>
        <end position="329"/>
    </location>
</feature>
<evidence type="ECO:0000313" key="8">
    <source>
        <dbReference type="EMBL" id="CAB3976285.1"/>
    </source>
</evidence>
<dbReference type="EC" id="2.10.1.1" evidence="6"/>
<dbReference type="InterPro" id="IPR036425">
    <property type="entry name" value="MoaB/Mog-like_dom_sf"/>
</dbReference>
<dbReference type="Gene3D" id="2.40.340.10">
    <property type="entry name" value="MoeA, C-terminal, domain IV"/>
    <property type="match status" value="1"/>
</dbReference>
<keyword evidence="6" id="KW-0460">Magnesium</keyword>
<evidence type="ECO:0000259" key="7">
    <source>
        <dbReference type="SMART" id="SM00852"/>
    </source>
</evidence>
<gene>
    <name evidence="8" type="primary">moeA</name>
    <name evidence="8" type="ORF">ESZ_00065</name>
</gene>
<keyword evidence="6 8" id="KW-0808">Transferase</keyword>
<dbReference type="InterPro" id="IPR036688">
    <property type="entry name" value="MoeA_C_domain_IV_sf"/>
</dbReference>
<evidence type="ECO:0000256" key="3">
    <source>
        <dbReference type="ARBA" id="ARBA00010763"/>
    </source>
</evidence>
<dbReference type="GO" id="GO:0006777">
    <property type="term" value="P:Mo-molybdopterin cofactor biosynthetic process"/>
    <property type="evidence" value="ECO:0007669"/>
    <property type="project" value="UniProtKB-UniRule"/>
</dbReference>
<dbReference type="GO" id="GO:0046872">
    <property type="term" value="F:metal ion binding"/>
    <property type="evidence" value="ECO:0007669"/>
    <property type="project" value="UniProtKB-UniRule"/>
</dbReference>
<dbReference type="SUPFAM" id="SSF63882">
    <property type="entry name" value="MoeA N-terminal region -like"/>
    <property type="match status" value="1"/>
</dbReference>
<name>A0A6J5JWE8_9GAMM</name>
<dbReference type="InterPro" id="IPR008284">
    <property type="entry name" value="MoCF_biosynth_CS"/>
</dbReference>
<evidence type="ECO:0000256" key="2">
    <source>
        <dbReference type="ARBA" id="ARBA00005046"/>
    </source>
</evidence>
<dbReference type="Pfam" id="PF00994">
    <property type="entry name" value="MoCF_biosynth"/>
    <property type="match status" value="1"/>
</dbReference>
<keyword evidence="4 6" id="KW-0501">Molybdenum cofactor biosynthesis</keyword>
<dbReference type="SMART" id="SM00852">
    <property type="entry name" value="MoCF_biosynth"/>
    <property type="match status" value="1"/>
</dbReference>
<evidence type="ECO:0000256" key="1">
    <source>
        <dbReference type="ARBA" id="ARBA00002901"/>
    </source>
</evidence>
<evidence type="ECO:0000256" key="5">
    <source>
        <dbReference type="ARBA" id="ARBA00047317"/>
    </source>
</evidence>
<dbReference type="GO" id="GO:0005829">
    <property type="term" value="C:cytosol"/>
    <property type="evidence" value="ECO:0007669"/>
    <property type="project" value="TreeGrafter"/>
</dbReference>
<accession>A0A6J5JWE8</accession>
<evidence type="ECO:0000256" key="4">
    <source>
        <dbReference type="ARBA" id="ARBA00023150"/>
    </source>
</evidence>
<keyword evidence="9" id="KW-1185">Reference proteome</keyword>
<comment type="function">
    <text evidence="1 6">Catalyzes the insertion of molybdate into adenylated molybdopterin with the concomitant release of AMP.</text>
</comment>
<comment type="catalytic activity">
    <reaction evidence="5">
        <text>adenylyl-molybdopterin + molybdate = Mo-molybdopterin + AMP + H(+)</text>
        <dbReference type="Rhea" id="RHEA:35047"/>
        <dbReference type="ChEBI" id="CHEBI:15378"/>
        <dbReference type="ChEBI" id="CHEBI:36264"/>
        <dbReference type="ChEBI" id="CHEBI:62727"/>
        <dbReference type="ChEBI" id="CHEBI:71302"/>
        <dbReference type="ChEBI" id="CHEBI:456215"/>
        <dbReference type="EC" id="2.10.1.1"/>
    </reaction>
</comment>
<evidence type="ECO:0000256" key="6">
    <source>
        <dbReference type="RuleBase" id="RU365090"/>
    </source>
</evidence>
<keyword evidence="6" id="KW-0479">Metal-binding</keyword>
<sequence>MISYFSSLSFIFNNIIKSVFLKKIGICKLDCCVFEVSYFDCFSFKNIPNYNTSAMDGYALVFSKIRYNFDFVYNRFFIIDLIKAGDFTSSVFFDGDYVVEIMTGARIPEFFDTVVRLEDVSLDFNNPFEIVFEKVLFFGENVRIFGDDFKIGSFIIRKGSIFELKNYVSTSTFGLKNLFFLSKIKVYLICTGNEIIDSFNLDYNNNFINNSLYTYFLSFFKRISIDVSYYGISLDLKNDLKFKIYNLINKDEISLIVTTGAVSKGKADIIPSILSELNIDIIFHGVFIKPGKPILFANYLNKHYFFCLPGNPISSIIGLRFFVYPFIRYIMGDVLESPLKAFLEEDYVLKRTVDLFLKSFVFFYKNNFHVRIMEDQQSFKVKSFVESNSFVFLRLCDSSKKGDVLNVYFYEPF</sequence>
<dbReference type="Pfam" id="PF03453">
    <property type="entry name" value="MoeA_N"/>
    <property type="match status" value="1"/>
</dbReference>
<comment type="pathway">
    <text evidence="2 6">Cofactor biosynthesis; molybdopterin biosynthesis.</text>
</comment>
<organism evidence="8 9">
    <name type="scientific">Candidatus Azoamicus ciliaticola</name>
    <dbReference type="NCBI Taxonomy" id="2652803"/>
    <lineage>
        <taxon>Bacteria</taxon>
        <taxon>Pseudomonadati</taxon>
        <taxon>Pseudomonadota</taxon>
        <taxon>Gammaproteobacteria</taxon>
        <taxon>Candidatus Azoamicaceae</taxon>
        <taxon>Candidatus Azoamicus</taxon>
    </lineage>
</organism>
<dbReference type="SUPFAM" id="SSF53218">
    <property type="entry name" value="Molybdenum cofactor biosynthesis proteins"/>
    <property type="match status" value="1"/>
</dbReference>
<dbReference type="Gene3D" id="3.40.980.10">
    <property type="entry name" value="MoaB/Mog-like domain"/>
    <property type="match status" value="1"/>
</dbReference>
<dbReference type="InterPro" id="IPR005110">
    <property type="entry name" value="MoeA_linker/N"/>
</dbReference>
<dbReference type="PANTHER" id="PTHR10192:SF30">
    <property type="entry name" value="MOLYBDOPTERIN ADENYLYLTRANSFERASE"/>
    <property type="match status" value="1"/>
</dbReference>
<dbReference type="KEGG" id="acil:ESZ_00065"/>
<comment type="similarity">
    <text evidence="3 6">Belongs to the MoeA family.</text>
</comment>